<feature type="domain" description="HNH nuclease" evidence="1">
    <location>
        <begin position="97"/>
        <end position="132"/>
    </location>
</feature>
<dbReference type="EMBL" id="MG099939">
    <property type="protein sequence ID" value="ATW60821.1"/>
    <property type="molecule type" value="Genomic_DNA"/>
</dbReference>
<name>A0A2H4PF11_9CAUD</name>
<keyword evidence="2" id="KW-0540">Nuclease</keyword>
<protein>
    <submittedName>
        <fullName evidence="2">HNH endonuclease</fullName>
    </submittedName>
</protein>
<evidence type="ECO:0000313" key="2">
    <source>
        <dbReference type="EMBL" id="ATW60821.1"/>
    </source>
</evidence>
<evidence type="ECO:0000313" key="3">
    <source>
        <dbReference type="Proteomes" id="UP000240944"/>
    </source>
</evidence>
<evidence type="ECO:0000259" key="1">
    <source>
        <dbReference type="Pfam" id="PF13392"/>
    </source>
</evidence>
<keyword evidence="2" id="KW-0255">Endonuclease</keyword>
<dbReference type="InterPro" id="IPR003615">
    <property type="entry name" value="HNH_nuc"/>
</dbReference>
<dbReference type="Pfam" id="PF13392">
    <property type="entry name" value="HNH_3"/>
    <property type="match status" value="1"/>
</dbReference>
<dbReference type="SUPFAM" id="SSF54060">
    <property type="entry name" value="His-Me finger endonucleases"/>
    <property type="match status" value="1"/>
</dbReference>
<accession>A0A2H4PF11</accession>
<proteinExistence type="predicted"/>
<dbReference type="Gene3D" id="3.90.75.10">
    <property type="entry name" value="Homing Intron 3 (I-ppo) Encoded Endonuclease, Chain A"/>
    <property type="match status" value="1"/>
</dbReference>
<keyword evidence="3" id="KW-1185">Reference proteome</keyword>
<organism evidence="2 3">
    <name type="scientific">Gordonia phage BENtherdunthat</name>
    <dbReference type="NCBI Taxonomy" id="2047830"/>
    <lineage>
        <taxon>Viruses</taxon>
        <taxon>Duplodnaviria</taxon>
        <taxon>Heunggongvirae</taxon>
        <taxon>Uroviricota</taxon>
        <taxon>Caudoviricetes</taxon>
        <taxon>Langleyhallvirinae</taxon>
        <taxon>Getalongvirus</taxon>
        <taxon>Getalongvirus bentherdunthat</taxon>
    </lineage>
</organism>
<dbReference type="Proteomes" id="UP000240944">
    <property type="component" value="Segment"/>
</dbReference>
<dbReference type="InterPro" id="IPR044930">
    <property type="entry name" value="Homing_endonuclease_His-Me"/>
</dbReference>
<reference evidence="3" key="1">
    <citation type="submission" date="2017-10" db="EMBL/GenBank/DDBJ databases">
        <authorList>
            <person name="Banno H."/>
            <person name="Chua N.-H."/>
        </authorList>
    </citation>
    <scope>NUCLEOTIDE SEQUENCE [LARGE SCALE GENOMIC DNA]</scope>
</reference>
<sequence>MERICSQPDCSRRHYARGLCKMHYLRVWTAGTLDQHTRTLVTHGASLDERLRHTGWTVTESGCWEWNGSRNGNNYGQLATGRHAGDDPKRTVPMIASRAAYTAWVGVIPDGQVVRHRCDNPPCINPEHLCLGMPVDNTNDAVERKRIANGERKRAQVKLTDAQVAEVRRRVASGETRLALASEFGVSRSLLSMIVAGKRRKSPTNPALPR</sequence>
<dbReference type="CDD" id="cd00569">
    <property type="entry name" value="HTH_Hin_like"/>
    <property type="match status" value="1"/>
</dbReference>
<dbReference type="InterPro" id="IPR044925">
    <property type="entry name" value="His-Me_finger_sf"/>
</dbReference>
<keyword evidence="2" id="KW-0378">Hydrolase</keyword>
<gene>
    <name evidence="2" type="ORF">SEA_BENTHERDUNTHAT_51</name>
</gene>
<dbReference type="GO" id="GO:0004519">
    <property type="term" value="F:endonuclease activity"/>
    <property type="evidence" value="ECO:0007669"/>
    <property type="project" value="UniProtKB-KW"/>
</dbReference>